<keyword evidence="4" id="KW-1185">Reference proteome</keyword>
<dbReference type="OrthoDB" id="312927at2759"/>
<dbReference type="Pfam" id="PF08487">
    <property type="entry name" value="VIT"/>
    <property type="match status" value="1"/>
</dbReference>
<dbReference type="InterPro" id="IPR002035">
    <property type="entry name" value="VWF_A"/>
</dbReference>
<dbReference type="KEGG" id="tet:TTHERM_00129810"/>
<name>I7MJD2_TETTS</name>
<dbReference type="Gene3D" id="3.40.50.410">
    <property type="entry name" value="von Willebrand factor, type A domain"/>
    <property type="match status" value="1"/>
</dbReference>
<dbReference type="InParanoid" id="I7MJD2"/>
<dbReference type="Pfam" id="PF13768">
    <property type="entry name" value="VWA_3"/>
    <property type="match status" value="1"/>
</dbReference>
<dbReference type="RefSeq" id="XP_001016449.1">
    <property type="nucleotide sequence ID" value="XM_001016449.1"/>
</dbReference>
<organism evidence="3 4">
    <name type="scientific">Tetrahymena thermophila (strain SB210)</name>
    <dbReference type="NCBI Taxonomy" id="312017"/>
    <lineage>
        <taxon>Eukaryota</taxon>
        <taxon>Sar</taxon>
        <taxon>Alveolata</taxon>
        <taxon>Ciliophora</taxon>
        <taxon>Intramacronucleata</taxon>
        <taxon>Oligohymenophorea</taxon>
        <taxon>Hymenostomatida</taxon>
        <taxon>Tetrahymenina</taxon>
        <taxon>Tetrahymenidae</taxon>
        <taxon>Tetrahymena</taxon>
    </lineage>
</organism>
<dbReference type="PANTHER" id="PTHR45737">
    <property type="entry name" value="VON WILLEBRAND FACTOR A DOMAIN-CONTAINING PROTEIN 5A"/>
    <property type="match status" value="1"/>
</dbReference>
<dbReference type="SMART" id="SM00327">
    <property type="entry name" value="VWA"/>
    <property type="match status" value="1"/>
</dbReference>
<sequence>MFYNQQNKDFSYQLYSFKSQNNELVPITLKGIQYQCQIVNNILKTNLTQRFINESNSYYSDSIYYFPIEQDTCLQSFQAKYDNKIVNAVVKEKMDALDEYQQNKNSGNLVLYAENQKIQNEQYCKIQLGNLQPNQQVEIIITFSSQINCMLNKYYVARIPLQYCEDEISVKTSKNLLTLDLFCTGRITYAESRGLQTEKLIIDENITKFNLKQASASKDIDFFELVFQFEGMFEPQIIFGNTRLFNEEQVKKEILGERHSVLISFIPNFNKDISCEIDDSIKAAISSEKDIFSDEFQETVNQELVDYLSLSKSEFIFLLDRSASMEGLPIKRACEALILFLKSLPNDSYFNVLSFGSEFEMLFPSSRKYNNQNLEIAIKIISNYTANLLGTEIYNPLSCIYTKKRIQKYNRQIFLLTDGHVSNRDEVLNLIKKNNQFDRVHTIGFGSDADKYLVNKSAFYGKGISRIVDFKSDLSRIVLQMLCQSLTPIFIDLKIIYDTSIIESTYPCSNNLPFVIKDEIVNIHLFFKPGVDISDLNDEQKKIIIEYYDSCQDKIIQKELSLVIQDSFNSNFELQEAVFKIGKQLFLNEKMVQRKRIDNKQLFLNDERTQSRQIDEYIQQSIDYQILTQETALICVVETLDDQQKAKYQDLFYEQNGIPRIPPAPPLFAQNNQLPEPIIYVTSKAPPPPPLPLHFIQNNIPLPIITQPFQQKNPPVVSLYLSPDAPNSPPLSLPLINKTLPVFLNQILPPPPPAFLNQMLPPPPLGLLLNNQQSLVAQQPTHPQIFIENYKFQNYIPQCQTNSNNFVSQNCKIQYIENQDQPEEYPCEKEYNNFQNMQLEDFLRLADSQGVWKFNEILINQSLGLEKNIYEQMCSQFLTNDALMTLLMIIILEIKFSDQKPKWLLISKKAVIFIKSQIKQQYDLQTLKQRIIQQVVQQ</sequence>
<dbReference type="PANTHER" id="PTHR45737:SF6">
    <property type="entry name" value="VON WILLEBRAND FACTOR A DOMAIN-CONTAINING PROTEIN 5A"/>
    <property type="match status" value="1"/>
</dbReference>
<evidence type="ECO:0000313" key="3">
    <source>
        <dbReference type="EMBL" id="EAR96204.1"/>
    </source>
</evidence>
<dbReference type="PROSITE" id="PS50234">
    <property type="entry name" value="VWFA"/>
    <property type="match status" value="1"/>
</dbReference>
<gene>
    <name evidence="3" type="ORF">TTHERM_00129810</name>
</gene>
<dbReference type="AlphaFoldDB" id="I7MJD2"/>
<dbReference type="PROSITE" id="PS51468">
    <property type="entry name" value="VIT"/>
    <property type="match status" value="1"/>
</dbReference>
<evidence type="ECO:0000313" key="4">
    <source>
        <dbReference type="Proteomes" id="UP000009168"/>
    </source>
</evidence>
<dbReference type="InterPro" id="IPR013694">
    <property type="entry name" value="VIT"/>
</dbReference>
<feature type="domain" description="VWFA" evidence="1">
    <location>
        <begin position="314"/>
        <end position="482"/>
    </location>
</feature>
<dbReference type="STRING" id="312017.I7MJD2"/>
<dbReference type="eggNOG" id="ENOG502QRPK">
    <property type="taxonomic scope" value="Eukaryota"/>
</dbReference>
<dbReference type="OMA" id="HINDPCA"/>
<protein>
    <submittedName>
        <fullName evidence="3">Type A von willebrand factor domain protein</fullName>
    </submittedName>
</protein>
<dbReference type="HOGENOM" id="CLU_016881_0_0_1"/>
<feature type="domain" description="VIT" evidence="2">
    <location>
        <begin position="13"/>
        <end position="145"/>
    </location>
</feature>
<evidence type="ECO:0000259" key="2">
    <source>
        <dbReference type="PROSITE" id="PS51468"/>
    </source>
</evidence>
<accession>I7MJD2</accession>
<evidence type="ECO:0000259" key="1">
    <source>
        <dbReference type="PROSITE" id="PS50234"/>
    </source>
</evidence>
<dbReference type="SUPFAM" id="SSF53300">
    <property type="entry name" value="vWA-like"/>
    <property type="match status" value="1"/>
</dbReference>
<dbReference type="EMBL" id="GG662699">
    <property type="protein sequence ID" value="EAR96204.1"/>
    <property type="molecule type" value="Genomic_DNA"/>
</dbReference>
<reference evidence="4" key="1">
    <citation type="journal article" date="2006" name="PLoS Biol.">
        <title>Macronuclear genome sequence of the ciliate Tetrahymena thermophila, a model eukaryote.</title>
        <authorList>
            <person name="Eisen J.A."/>
            <person name="Coyne R.S."/>
            <person name="Wu M."/>
            <person name="Wu D."/>
            <person name="Thiagarajan M."/>
            <person name="Wortman J.R."/>
            <person name="Badger J.H."/>
            <person name="Ren Q."/>
            <person name="Amedeo P."/>
            <person name="Jones K.M."/>
            <person name="Tallon L.J."/>
            <person name="Delcher A.L."/>
            <person name="Salzberg S.L."/>
            <person name="Silva J.C."/>
            <person name="Haas B.J."/>
            <person name="Majoros W.H."/>
            <person name="Farzad M."/>
            <person name="Carlton J.M."/>
            <person name="Smith R.K. Jr."/>
            <person name="Garg J."/>
            <person name="Pearlman R.E."/>
            <person name="Karrer K.M."/>
            <person name="Sun L."/>
            <person name="Manning G."/>
            <person name="Elde N.C."/>
            <person name="Turkewitz A.P."/>
            <person name="Asai D.J."/>
            <person name="Wilkes D.E."/>
            <person name="Wang Y."/>
            <person name="Cai H."/>
            <person name="Collins K."/>
            <person name="Stewart B.A."/>
            <person name="Lee S.R."/>
            <person name="Wilamowska K."/>
            <person name="Weinberg Z."/>
            <person name="Ruzzo W.L."/>
            <person name="Wloga D."/>
            <person name="Gaertig J."/>
            <person name="Frankel J."/>
            <person name="Tsao C.-C."/>
            <person name="Gorovsky M.A."/>
            <person name="Keeling P.J."/>
            <person name="Waller R.F."/>
            <person name="Patron N.J."/>
            <person name="Cherry J.M."/>
            <person name="Stover N.A."/>
            <person name="Krieger C.J."/>
            <person name="del Toro C."/>
            <person name="Ryder H.F."/>
            <person name="Williamson S.C."/>
            <person name="Barbeau R.A."/>
            <person name="Hamilton E.P."/>
            <person name="Orias E."/>
        </authorList>
    </citation>
    <scope>NUCLEOTIDE SEQUENCE [LARGE SCALE GENOMIC DNA]</scope>
    <source>
        <strain evidence="4">SB210</strain>
    </source>
</reference>
<dbReference type="Proteomes" id="UP000009168">
    <property type="component" value="Unassembled WGS sequence"/>
</dbReference>
<dbReference type="InterPro" id="IPR036465">
    <property type="entry name" value="vWFA_dom_sf"/>
</dbReference>
<dbReference type="GeneID" id="7833870"/>
<proteinExistence type="predicted"/>